<dbReference type="eggNOG" id="arCOG02274">
    <property type="taxonomic scope" value="Archaea"/>
</dbReference>
<dbReference type="EMBL" id="AOIS01000005">
    <property type="protein sequence ID" value="ELZ24447.1"/>
    <property type="molecule type" value="Genomic_DNA"/>
</dbReference>
<dbReference type="Pfam" id="PF04967">
    <property type="entry name" value="HTH_10"/>
    <property type="match status" value="1"/>
</dbReference>
<dbReference type="InterPro" id="IPR007050">
    <property type="entry name" value="HTH_bacterioopsin"/>
</dbReference>
<evidence type="ECO:0000313" key="4">
    <source>
        <dbReference type="EMBL" id="ELZ24447.1"/>
    </source>
</evidence>
<gene>
    <name evidence="4" type="ORF">C477_00760</name>
</gene>
<dbReference type="PANTHER" id="PTHR34236:SF1">
    <property type="entry name" value="DIMETHYL SULFOXIDE REDUCTASE TRANSCRIPTIONAL ACTIVATOR"/>
    <property type="match status" value="1"/>
</dbReference>
<keyword evidence="5" id="KW-1185">Reference proteome</keyword>
<comment type="caution">
    <text evidence="4">The sequence shown here is derived from an EMBL/GenBank/DDBJ whole genome shotgun (WGS) entry which is preliminary data.</text>
</comment>
<dbReference type="Proteomes" id="UP000011657">
    <property type="component" value="Unassembled WGS sequence"/>
</dbReference>
<organism evidence="4 5">
    <name type="scientific">Haloterrigena salina JCM 13891</name>
    <dbReference type="NCBI Taxonomy" id="1227488"/>
    <lineage>
        <taxon>Archaea</taxon>
        <taxon>Methanobacteriati</taxon>
        <taxon>Methanobacteriota</taxon>
        <taxon>Stenosarchaea group</taxon>
        <taxon>Halobacteria</taxon>
        <taxon>Halobacteriales</taxon>
        <taxon>Natrialbaceae</taxon>
        <taxon>Haloterrigena</taxon>
    </lineage>
</organism>
<evidence type="ECO:0000256" key="1">
    <source>
        <dbReference type="ARBA" id="ARBA00023015"/>
    </source>
</evidence>
<reference evidence="4 5" key="1">
    <citation type="journal article" date="2014" name="PLoS Genet.">
        <title>Phylogenetically driven sequencing of extremely halophilic archaea reveals strategies for static and dynamic osmo-response.</title>
        <authorList>
            <person name="Becker E.A."/>
            <person name="Seitzer P.M."/>
            <person name="Tritt A."/>
            <person name="Larsen D."/>
            <person name="Krusor M."/>
            <person name="Yao A.I."/>
            <person name="Wu D."/>
            <person name="Madern D."/>
            <person name="Eisen J.A."/>
            <person name="Darling A.E."/>
            <person name="Facciotti M.T."/>
        </authorList>
    </citation>
    <scope>NUCLEOTIDE SEQUENCE [LARGE SCALE GENOMIC DNA]</scope>
    <source>
        <strain evidence="4 5">JCM 13891</strain>
    </source>
</reference>
<sequence>MTDRQFEVFLTALDAWYYDVPREATLTAVASALGVTKSTCSDVLHRAESAVARWFADESVDSRERA</sequence>
<feature type="domain" description="HTH bat-type" evidence="3">
    <location>
        <begin position="1"/>
        <end position="52"/>
    </location>
</feature>
<evidence type="ECO:0000259" key="3">
    <source>
        <dbReference type="Pfam" id="PF04967"/>
    </source>
</evidence>
<accession>M0CPY3</accession>
<dbReference type="PANTHER" id="PTHR34236">
    <property type="entry name" value="DIMETHYL SULFOXIDE REDUCTASE TRANSCRIPTIONAL ACTIVATOR"/>
    <property type="match status" value="1"/>
</dbReference>
<name>M0CPY3_9EURY</name>
<evidence type="ECO:0000256" key="2">
    <source>
        <dbReference type="ARBA" id="ARBA00023163"/>
    </source>
</evidence>
<keyword evidence="2" id="KW-0804">Transcription</keyword>
<evidence type="ECO:0000313" key="5">
    <source>
        <dbReference type="Proteomes" id="UP000011657"/>
    </source>
</evidence>
<dbReference type="AlphaFoldDB" id="M0CPY3"/>
<proteinExistence type="predicted"/>
<protein>
    <submittedName>
        <fullName evidence="4">Bacterio-opsin activator HTH domain-containing protein</fullName>
    </submittedName>
</protein>
<keyword evidence="1" id="KW-0805">Transcription regulation</keyword>
<dbReference type="PATRIC" id="fig|1227488.3.peg.155"/>